<keyword evidence="1" id="KW-1133">Transmembrane helix</keyword>
<evidence type="ECO:0000313" key="3">
    <source>
        <dbReference type="Proteomes" id="UP000249493"/>
    </source>
</evidence>
<organism evidence="2 3">
    <name type="scientific">Pseudomonas fluorescens</name>
    <dbReference type="NCBI Taxonomy" id="294"/>
    <lineage>
        <taxon>Bacteria</taxon>
        <taxon>Pseudomonadati</taxon>
        <taxon>Pseudomonadota</taxon>
        <taxon>Gammaproteobacteria</taxon>
        <taxon>Pseudomonadales</taxon>
        <taxon>Pseudomonadaceae</taxon>
        <taxon>Pseudomonas</taxon>
    </lineage>
</organism>
<gene>
    <name evidence="2" type="ORF">DOZ80_15480</name>
</gene>
<feature type="transmembrane region" description="Helical" evidence="1">
    <location>
        <begin position="5"/>
        <end position="25"/>
    </location>
</feature>
<protein>
    <submittedName>
        <fullName evidence="2">Uncharacterized protein</fullName>
    </submittedName>
</protein>
<dbReference type="RefSeq" id="WP_111283992.1">
    <property type="nucleotide sequence ID" value="NZ_QLIN01000005.1"/>
</dbReference>
<comment type="caution">
    <text evidence="2">The sequence shown here is derived from an EMBL/GenBank/DDBJ whole genome shotgun (WGS) entry which is preliminary data.</text>
</comment>
<dbReference type="EMBL" id="QLIN01000005">
    <property type="protein sequence ID" value="RAI69532.1"/>
    <property type="molecule type" value="Genomic_DNA"/>
</dbReference>
<feature type="transmembrane region" description="Helical" evidence="1">
    <location>
        <begin position="116"/>
        <end position="134"/>
    </location>
</feature>
<feature type="transmembrane region" description="Helical" evidence="1">
    <location>
        <begin position="56"/>
        <end position="73"/>
    </location>
</feature>
<evidence type="ECO:0000313" key="2">
    <source>
        <dbReference type="EMBL" id="RAI69532.1"/>
    </source>
</evidence>
<keyword evidence="1" id="KW-0812">Transmembrane</keyword>
<name>A0A327N3P5_PSEFL</name>
<dbReference type="Proteomes" id="UP000249493">
    <property type="component" value="Unassembled WGS sequence"/>
</dbReference>
<dbReference type="AlphaFoldDB" id="A0A327N3P5"/>
<reference evidence="2 3" key="1">
    <citation type="submission" date="2018-06" db="EMBL/GenBank/DDBJ databases">
        <authorList>
            <person name="Zhirakovskaya E."/>
        </authorList>
    </citation>
    <scope>NUCLEOTIDE SEQUENCE [LARGE SCALE GENOMIC DNA]</scope>
    <source>
        <strain evidence="2 3">LY3</strain>
    </source>
</reference>
<keyword evidence="1" id="KW-0472">Membrane</keyword>
<accession>A0A327N3P5</accession>
<proteinExistence type="predicted"/>
<evidence type="ECO:0000256" key="1">
    <source>
        <dbReference type="SAM" id="Phobius"/>
    </source>
</evidence>
<sequence length="192" mass="21651">MKVKILPAIFLFLGSYFPLSVILLLQDVSDATWKKSICWSLHDCTLPALMNPGRSLTLFIICLISLAFFTWVLKSLPADHELTVKEAKTVPNDLINYVFPYVVSFMGLDLGSDGKFYGFLVFLIWMFLITYRSGQILMNPLLLAIGWQLHELEVITSGKERSVIALAKTKVYPGDKLSSCVIHGIYVLTKKE</sequence>
<feature type="transmembrane region" description="Helical" evidence="1">
    <location>
        <begin position="94"/>
        <end position="110"/>
    </location>
</feature>